<comment type="caution">
    <text evidence="1">The sequence shown here is derived from an EMBL/GenBank/DDBJ whole genome shotgun (WGS) entry which is preliminary data.</text>
</comment>
<evidence type="ECO:0000313" key="2">
    <source>
        <dbReference type="Proteomes" id="UP001234297"/>
    </source>
</evidence>
<name>A0ACC2LWZ3_PERAE</name>
<keyword evidence="2" id="KW-1185">Reference proteome</keyword>
<proteinExistence type="predicted"/>
<sequence length="82" mass="9272">MAYKMKLLDNVKTSDVFNIEDLTMVIEDASAVEAIDDEDANSRPSYFQLGENNDNQEEAQIQASTKNMEFSLLLDSSEMLVF</sequence>
<dbReference type="Proteomes" id="UP001234297">
    <property type="component" value="Chromosome 3"/>
</dbReference>
<reference evidence="1 2" key="1">
    <citation type="journal article" date="2022" name="Hortic Res">
        <title>A haplotype resolved chromosomal level avocado genome allows analysis of novel avocado genes.</title>
        <authorList>
            <person name="Nath O."/>
            <person name="Fletcher S.J."/>
            <person name="Hayward A."/>
            <person name="Shaw L.M."/>
            <person name="Masouleh A.K."/>
            <person name="Furtado A."/>
            <person name="Henry R.J."/>
            <person name="Mitter N."/>
        </authorList>
    </citation>
    <scope>NUCLEOTIDE SEQUENCE [LARGE SCALE GENOMIC DNA]</scope>
    <source>
        <strain evidence="2">cv. Hass</strain>
    </source>
</reference>
<accession>A0ACC2LWZ3</accession>
<protein>
    <submittedName>
        <fullName evidence="1">Uncharacterized protein</fullName>
    </submittedName>
</protein>
<evidence type="ECO:0000313" key="1">
    <source>
        <dbReference type="EMBL" id="KAJ8637738.1"/>
    </source>
</evidence>
<dbReference type="EMBL" id="CM056811">
    <property type="protein sequence ID" value="KAJ8637738.1"/>
    <property type="molecule type" value="Genomic_DNA"/>
</dbReference>
<gene>
    <name evidence="1" type="ORF">MRB53_012005</name>
</gene>
<organism evidence="1 2">
    <name type="scientific">Persea americana</name>
    <name type="common">Avocado</name>
    <dbReference type="NCBI Taxonomy" id="3435"/>
    <lineage>
        <taxon>Eukaryota</taxon>
        <taxon>Viridiplantae</taxon>
        <taxon>Streptophyta</taxon>
        <taxon>Embryophyta</taxon>
        <taxon>Tracheophyta</taxon>
        <taxon>Spermatophyta</taxon>
        <taxon>Magnoliopsida</taxon>
        <taxon>Magnoliidae</taxon>
        <taxon>Laurales</taxon>
        <taxon>Lauraceae</taxon>
        <taxon>Persea</taxon>
    </lineage>
</organism>